<evidence type="ECO:0000313" key="3">
    <source>
        <dbReference type="Proteomes" id="UP000540685"/>
    </source>
</evidence>
<feature type="compositionally biased region" description="Basic and acidic residues" evidence="1">
    <location>
        <begin position="560"/>
        <end position="571"/>
    </location>
</feature>
<evidence type="ECO:0000313" key="2">
    <source>
        <dbReference type="EMBL" id="MBB5822331.1"/>
    </source>
</evidence>
<dbReference type="RefSeq" id="WP_184541849.1">
    <property type="nucleotide sequence ID" value="NZ_JACHMP010000001.1"/>
</dbReference>
<dbReference type="AlphaFoldDB" id="A0A7W9IKK2"/>
<feature type="compositionally biased region" description="Low complexity" evidence="1">
    <location>
        <begin position="260"/>
        <end position="270"/>
    </location>
</feature>
<sequence length="571" mass="57044">MIAVVVGLVAVVLLVLVVVALGMRSMNRRESALPAERLREMAEKEAQAPTMSSDDFATREPKIGHYSPDLTPFDEEPKPRAPRTPGARGKRGMNEFGQVDDYDDDYWTRLQADEEGFGGPLAGRSDADHPAGQGDFRAGADAVTMQVPLPGRQQPAAPRPPAPRPPAQEPAVASASLPSGLADLVAPVQPNPAPTAASLAEQKTMTFAAPTPGTFPAPGVSGPVGVPGPAGVSGPPAAGPSGAPVPGAPVPGAPVPGAPAPGASAPGAPAYGDSRPPRGSSRRASRAASQGGAPSRPDPLNDPLGSPRPSRRSAPPARPAGAAGGRGGTGPMVPPSPPVPPTPTAPAGGRGVAGGSPVSAADTGTPPPMAPMGPTTSGGFPAATPRTDPLASSRGPQDGPPKDLADNPWARATSPASGGWAAMNTADILDDPAPAGQPPVYGAPPAASYEVSSGWATIDDDVITGPSPATSTPTVPSRAVSPAQDRPGAPSPKAGPGGGYGYEPRPASPSSPVAWPEPGAPHGGDGANWPGYAEQYGTGAPEKSAAAGEGRRPGSRGRRRAEEPDRPDYYR</sequence>
<dbReference type="Proteomes" id="UP000540685">
    <property type="component" value="Unassembled WGS sequence"/>
</dbReference>
<dbReference type="EMBL" id="JACHMP010000001">
    <property type="protein sequence ID" value="MBB5822331.1"/>
    <property type="molecule type" value="Genomic_DNA"/>
</dbReference>
<feature type="region of interest" description="Disordered" evidence="1">
    <location>
        <begin position="44"/>
        <end position="99"/>
    </location>
</feature>
<feature type="compositionally biased region" description="Pro residues" evidence="1">
    <location>
        <begin position="246"/>
        <end position="259"/>
    </location>
</feature>
<feature type="compositionally biased region" description="Low complexity" evidence="1">
    <location>
        <begin position="305"/>
        <end position="321"/>
    </location>
</feature>
<feature type="region of interest" description="Disordered" evidence="1">
    <location>
        <begin position="115"/>
        <end position="571"/>
    </location>
</feature>
<proteinExistence type="predicted"/>
<feature type="compositionally biased region" description="Low complexity" evidence="1">
    <location>
        <begin position="355"/>
        <end position="364"/>
    </location>
</feature>
<feature type="compositionally biased region" description="Pro residues" evidence="1">
    <location>
        <begin position="332"/>
        <end position="344"/>
    </location>
</feature>
<feature type="compositionally biased region" description="Pro residues" evidence="1">
    <location>
        <begin position="157"/>
        <end position="168"/>
    </location>
</feature>
<accession>A0A7W9IKK2</accession>
<feature type="compositionally biased region" description="Low complexity" evidence="1">
    <location>
        <begin position="286"/>
        <end position="295"/>
    </location>
</feature>
<feature type="compositionally biased region" description="Low complexity" evidence="1">
    <location>
        <begin position="206"/>
        <end position="245"/>
    </location>
</feature>
<organism evidence="2 3">
    <name type="scientific">Streptosporangium becharense</name>
    <dbReference type="NCBI Taxonomy" id="1816182"/>
    <lineage>
        <taxon>Bacteria</taxon>
        <taxon>Bacillati</taxon>
        <taxon>Actinomycetota</taxon>
        <taxon>Actinomycetes</taxon>
        <taxon>Streptosporangiales</taxon>
        <taxon>Streptosporangiaceae</taxon>
        <taxon>Streptosporangium</taxon>
    </lineage>
</organism>
<keyword evidence="3" id="KW-1185">Reference proteome</keyword>
<name>A0A7W9IKK2_9ACTN</name>
<reference evidence="2 3" key="1">
    <citation type="submission" date="2020-08" db="EMBL/GenBank/DDBJ databases">
        <title>Sequencing the genomes of 1000 actinobacteria strains.</title>
        <authorList>
            <person name="Klenk H.-P."/>
        </authorList>
    </citation>
    <scope>NUCLEOTIDE SEQUENCE [LARGE SCALE GENOMIC DNA]</scope>
    <source>
        <strain evidence="2 3">DSM 46887</strain>
    </source>
</reference>
<feature type="compositionally biased region" description="Low complexity" evidence="1">
    <location>
        <begin position="464"/>
        <end position="477"/>
    </location>
</feature>
<protein>
    <submittedName>
        <fullName evidence="2">Uncharacterized protein</fullName>
    </submittedName>
</protein>
<comment type="caution">
    <text evidence="2">The sequence shown here is derived from an EMBL/GenBank/DDBJ whole genome shotgun (WGS) entry which is preliminary data.</text>
</comment>
<gene>
    <name evidence="2" type="ORF">F4562_005393</name>
</gene>
<evidence type="ECO:0000256" key="1">
    <source>
        <dbReference type="SAM" id="MobiDB-lite"/>
    </source>
</evidence>